<evidence type="ECO:0000256" key="3">
    <source>
        <dbReference type="ARBA" id="ARBA00022989"/>
    </source>
</evidence>
<reference evidence="6 7" key="1">
    <citation type="submission" date="2024-07" db="EMBL/GenBank/DDBJ databases">
        <title>Genomic Encyclopedia of Type Strains, Phase V (KMG-V): Genome sequencing to study the core and pangenomes of soil and plant-associated prokaryotes.</title>
        <authorList>
            <person name="Whitman W."/>
        </authorList>
    </citation>
    <scope>NUCLEOTIDE SEQUENCE [LARGE SCALE GENOMIC DNA]</scope>
    <source>
        <strain evidence="6 7">USDA 415</strain>
    </source>
</reference>
<evidence type="ECO:0000256" key="2">
    <source>
        <dbReference type="ARBA" id="ARBA00022692"/>
    </source>
</evidence>
<feature type="transmembrane region" description="Helical" evidence="5">
    <location>
        <begin position="127"/>
        <end position="154"/>
    </location>
</feature>
<dbReference type="PANTHER" id="PTHR43847:SF1">
    <property type="entry name" value="BLL3993 PROTEIN"/>
    <property type="match status" value="1"/>
</dbReference>
<dbReference type="InterPro" id="IPR007318">
    <property type="entry name" value="Phopholipid_MeTrfase"/>
</dbReference>
<keyword evidence="4 5" id="KW-0472">Membrane</keyword>
<keyword evidence="3 5" id="KW-1133">Transmembrane helix</keyword>
<protein>
    <submittedName>
        <fullName evidence="6">Protein-S-isoprenylcysteine O-methyltransferase Ste14</fullName>
    </submittedName>
</protein>
<dbReference type="PANTHER" id="PTHR43847">
    <property type="entry name" value="BLL3993 PROTEIN"/>
    <property type="match status" value="1"/>
</dbReference>
<comment type="caution">
    <text evidence="6">The sequence shown here is derived from an EMBL/GenBank/DDBJ whole genome shotgun (WGS) entry which is preliminary data.</text>
</comment>
<evidence type="ECO:0000256" key="5">
    <source>
        <dbReference type="SAM" id="Phobius"/>
    </source>
</evidence>
<dbReference type="RefSeq" id="WP_253576857.1">
    <property type="nucleotide sequence ID" value="NZ_CP126026.1"/>
</dbReference>
<feature type="transmembrane region" description="Helical" evidence="5">
    <location>
        <begin position="73"/>
        <end position="93"/>
    </location>
</feature>
<keyword evidence="7" id="KW-1185">Reference proteome</keyword>
<evidence type="ECO:0000256" key="4">
    <source>
        <dbReference type="ARBA" id="ARBA00023136"/>
    </source>
</evidence>
<dbReference type="Gene3D" id="1.20.120.1630">
    <property type="match status" value="1"/>
</dbReference>
<keyword evidence="2 5" id="KW-0812">Transmembrane</keyword>
<name>A0ABV4FAI9_BRAEL</name>
<gene>
    <name evidence="6" type="ORF">ABIF29_007257</name>
</gene>
<evidence type="ECO:0000256" key="1">
    <source>
        <dbReference type="ARBA" id="ARBA00004127"/>
    </source>
</evidence>
<accession>A0ABV4FAI9</accession>
<dbReference type="Pfam" id="PF04191">
    <property type="entry name" value="PEMT"/>
    <property type="match status" value="1"/>
</dbReference>
<proteinExistence type="predicted"/>
<comment type="subcellular location">
    <subcellularLocation>
        <location evidence="1">Endomembrane system</location>
        <topology evidence="1">Multi-pass membrane protein</topology>
    </subcellularLocation>
</comment>
<feature type="transmembrane region" description="Helical" evidence="5">
    <location>
        <begin position="38"/>
        <end position="61"/>
    </location>
</feature>
<evidence type="ECO:0000313" key="6">
    <source>
        <dbReference type="EMBL" id="MEY9320458.1"/>
    </source>
</evidence>
<sequence length="192" mass="21694">MTDVHWRLLIVTAIALTTSIRAFQDPHRDSLRKKYQHWTTEYLCVILAFVALVQLVGLEILPMDLGPRASMIVRGSGVATAIFASIGMTWPWFLRKHSWGGPLTLPDDIPGHFLATSGPYRYVRHPVYASMILGFVAIELAVASCLVFVIAPLFTIHAIVVAKQEECDLEATYGDEFRAYKERSWRLVPFVY</sequence>
<dbReference type="InterPro" id="IPR052527">
    <property type="entry name" value="Metal_cation-efflux_comp"/>
</dbReference>
<dbReference type="Proteomes" id="UP001565471">
    <property type="component" value="Unassembled WGS sequence"/>
</dbReference>
<evidence type="ECO:0000313" key="7">
    <source>
        <dbReference type="Proteomes" id="UP001565471"/>
    </source>
</evidence>
<dbReference type="EMBL" id="JBGBZA010000002">
    <property type="protein sequence ID" value="MEY9320458.1"/>
    <property type="molecule type" value="Genomic_DNA"/>
</dbReference>
<organism evidence="6 7">
    <name type="scientific">Bradyrhizobium elkanii</name>
    <dbReference type="NCBI Taxonomy" id="29448"/>
    <lineage>
        <taxon>Bacteria</taxon>
        <taxon>Pseudomonadati</taxon>
        <taxon>Pseudomonadota</taxon>
        <taxon>Alphaproteobacteria</taxon>
        <taxon>Hyphomicrobiales</taxon>
        <taxon>Nitrobacteraceae</taxon>
        <taxon>Bradyrhizobium</taxon>
    </lineage>
</organism>